<dbReference type="Proteomes" id="UP000030746">
    <property type="component" value="Unassembled WGS sequence"/>
</dbReference>
<accession>V4AP96</accession>
<keyword evidence="3" id="KW-1185">Reference proteome</keyword>
<reference evidence="2 3" key="1">
    <citation type="journal article" date="2013" name="Nature">
        <title>Insights into bilaterian evolution from three spiralian genomes.</title>
        <authorList>
            <person name="Simakov O."/>
            <person name="Marletaz F."/>
            <person name="Cho S.J."/>
            <person name="Edsinger-Gonzales E."/>
            <person name="Havlak P."/>
            <person name="Hellsten U."/>
            <person name="Kuo D.H."/>
            <person name="Larsson T."/>
            <person name="Lv J."/>
            <person name="Arendt D."/>
            <person name="Savage R."/>
            <person name="Osoegawa K."/>
            <person name="de Jong P."/>
            <person name="Grimwood J."/>
            <person name="Chapman J.A."/>
            <person name="Shapiro H."/>
            <person name="Aerts A."/>
            <person name="Otillar R.P."/>
            <person name="Terry A.Y."/>
            <person name="Boore J.L."/>
            <person name="Grigoriev I.V."/>
            <person name="Lindberg D.R."/>
            <person name="Seaver E.C."/>
            <person name="Weisblat D.A."/>
            <person name="Putnam N.H."/>
            <person name="Rokhsar D.S."/>
        </authorList>
    </citation>
    <scope>NUCLEOTIDE SEQUENCE [LARGE SCALE GENOMIC DNA]</scope>
</reference>
<feature type="signal peptide" evidence="1">
    <location>
        <begin position="1"/>
        <end position="22"/>
    </location>
</feature>
<keyword evidence="1" id="KW-0732">Signal</keyword>
<dbReference type="RefSeq" id="XP_009050297.1">
    <property type="nucleotide sequence ID" value="XM_009052049.1"/>
</dbReference>
<evidence type="ECO:0000313" key="2">
    <source>
        <dbReference type="EMBL" id="ESO99017.1"/>
    </source>
</evidence>
<dbReference type="AlphaFoldDB" id="V4AP96"/>
<dbReference type="EMBL" id="KB201194">
    <property type="protein sequence ID" value="ESO99017.1"/>
    <property type="molecule type" value="Genomic_DNA"/>
</dbReference>
<dbReference type="KEGG" id="lgi:LOTGIDRAFT_174017"/>
<proteinExistence type="predicted"/>
<sequence>MDYIFILTALVVISFNIGHSSAAPVSSLPTGEPWKTPCSGSSPVVTNPALTLPSPTISVTERLNSLILKFKDTIELSSSLKQKIGDLLQNTELVTYLEHDTELLQGFPSVVSDTLSLKENLVIDNERFAALYIFFEQSAIDSEFKSDFKIYSNKILNILCEIQTISSHEKQEIVSKVSRKVMLDGYRTLSSAHRMERDYIILRDTTKILESVINVYNFHAAHYS</sequence>
<organism evidence="2 3">
    <name type="scientific">Lottia gigantea</name>
    <name type="common">Giant owl limpet</name>
    <dbReference type="NCBI Taxonomy" id="225164"/>
    <lineage>
        <taxon>Eukaryota</taxon>
        <taxon>Metazoa</taxon>
        <taxon>Spiralia</taxon>
        <taxon>Lophotrochozoa</taxon>
        <taxon>Mollusca</taxon>
        <taxon>Gastropoda</taxon>
        <taxon>Patellogastropoda</taxon>
        <taxon>Lottioidea</taxon>
        <taxon>Lottiidae</taxon>
        <taxon>Lottia</taxon>
    </lineage>
</organism>
<protein>
    <submittedName>
        <fullName evidence="2">Uncharacterized protein</fullName>
    </submittedName>
</protein>
<evidence type="ECO:0000313" key="3">
    <source>
        <dbReference type="Proteomes" id="UP000030746"/>
    </source>
</evidence>
<dbReference type="OrthoDB" id="6131027at2759"/>
<gene>
    <name evidence="2" type="ORF">LOTGIDRAFT_174017</name>
</gene>
<name>V4AP96_LOTGI</name>
<dbReference type="HOGENOM" id="CLU_1236278_0_0_1"/>
<dbReference type="OMA" id="TIMCNLE"/>
<feature type="chain" id="PRO_5004716831" evidence="1">
    <location>
        <begin position="23"/>
        <end position="224"/>
    </location>
</feature>
<evidence type="ECO:0000256" key="1">
    <source>
        <dbReference type="SAM" id="SignalP"/>
    </source>
</evidence>
<dbReference type="GeneID" id="20242589"/>
<dbReference type="CTD" id="20242589"/>